<gene>
    <name evidence="1" type="ORF">LWI28_007951</name>
</gene>
<reference evidence="1" key="1">
    <citation type="journal article" date="2022" name="Plant J.">
        <title>Strategies of tolerance reflected in two North American maple genomes.</title>
        <authorList>
            <person name="McEvoy S.L."/>
            <person name="Sezen U.U."/>
            <person name="Trouern-Trend A."/>
            <person name="McMahon S.M."/>
            <person name="Schaberg P.G."/>
            <person name="Yang J."/>
            <person name="Wegrzyn J.L."/>
            <person name="Swenson N.G."/>
        </authorList>
    </citation>
    <scope>NUCLEOTIDE SEQUENCE</scope>
    <source>
        <strain evidence="1">91603</strain>
    </source>
</reference>
<name>A0AAD5NTC2_ACENE</name>
<evidence type="ECO:0000313" key="1">
    <source>
        <dbReference type="EMBL" id="KAI9180770.1"/>
    </source>
</evidence>
<accession>A0AAD5NTC2</accession>
<comment type="caution">
    <text evidence="1">The sequence shown here is derived from an EMBL/GenBank/DDBJ whole genome shotgun (WGS) entry which is preliminary data.</text>
</comment>
<protein>
    <submittedName>
        <fullName evidence="1">Uncharacterized protein</fullName>
    </submittedName>
</protein>
<evidence type="ECO:0000313" key="2">
    <source>
        <dbReference type="Proteomes" id="UP001064489"/>
    </source>
</evidence>
<proteinExistence type="predicted"/>
<dbReference type="EMBL" id="JAJSOW010000101">
    <property type="protein sequence ID" value="KAI9180770.1"/>
    <property type="molecule type" value="Genomic_DNA"/>
</dbReference>
<dbReference type="Proteomes" id="UP001064489">
    <property type="component" value="Chromosome 4"/>
</dbReference>
<keyword evidence="2" id="KW-1185">Reference proteome</keyword>
<organism evidence="1 2">
    <name type="scientific">Acer negundo</name>
    <name type="common">Box elder</name>
    <dbReference type="NCBI Taxonomy" id="4023"/>
    <lineage>
        <taxon>Eukaryota</taxon>
        <taxon>Viridiplantae</taxon>
        <taxon>Streptophyta</taxon>
        <taxon>Embryophyta</taxon>
        <taxon>Tracheophyta</taxon>
        <taxon>Spermatophyta</taxon>
        <taxon>Magnoliopsida</taxon>
        <taxon>eudicotyledons</taxon>
        <taxon>Gunneridae</taxon>
        <taxon>Pentapetalae</taxon>
        <taxon>rosids</taxon>
        <taxon>malvids</taxon>
        <taxon>Sapindales</taxon>
        <taxon>Sapindaceae</taxon>
        <taxon>Hippocastanoideae</taxon>
        <taxon>Acereae</taxon>
        <taxon>Acer</taxon>
    </lineage>
</organism>
<reference evidence="1" key="2">
    <citation type="submission" date="2023-02" db="EMBL/GenBank/DDBJ databases">
        <authorList>
            <person name="Swenson N.G."/>
            <person name="Wegrzyn J.L."/>
            <person name="Mcevoy S.L."/>
        </authorList>
    </citation>
    <scope>NUCLEOTIDE SEQUENCE</scope>
    <source>
        <strain evidence="1">91603</strain>
        <tissue evidence="1">Leaf</tissue>
    </source>
</reference>
<dbReference type="AlphaFoldDB" id="A0AAD5NTC2"/>
<sequence length="128" mass="14459">MSTGTYIVKECLVFYRVENFTVSFNQSGYLGVNCGHRSSLYPHTVAFLFSVFPFQGFVIDENPLKRADQNPVRFRGQPSGRNANIYQESNNLRLDRQGNSRGEHGSIYGNDACGWIPNGLAFIEEEIN</sequence>